<dbReference type="SUPFAM" id="SSF51161">
    <property type="entry name" value="Trimeric LpxA-like enzymes"/>
    <property type="match status" value="1"/>
</dbReference>
<gene>
    <name evidence="7" type="ORF">H9816_02540</name>
</gene>
<evidence type="ECO:0000313" key="7">
    <source>
        <dbReference type="EMBL" id="HIZ14778.1"/>
    </source>
</evidence>
<proteinExistence type="inferred from homology"/>
<dbReference type="GO" id="GO:0016407">
    <property type="term" value="F:acetyltransferase activity"/>
    <property type="evidence" value="ECO:0007669"/>
    <property type="project" value="InterPro"/>
</dbReference>
<dbReference type="CDD" id="cd03357">
    <property type="entry name" value="LbH_MAT_GAT"/>
    <property type="match status" value="1"/>
</dbReference>
<dbReference type="EMBL" id="DXCC01000006">
    <property type="protein sequence ID" value="HIZ14778.1"/>
    <property type="molecule type" value="Genomic_DNA"/>
</dbReference>
<keyword evidence="3" id="KW-0012">Acyltransferase</keyword>
<evidence type="ECO:0000256" key="3">
    <source>
        <dbReference type="ARBA" id="ARBA00023315"/>
    </source>
</evidence>
<evidence type="ECO:0000256" key="1">
    <source>
        <dbReference type="ARBA" id="ARBA00007274"/>
    </source>
</evidence>
<feature type="domain" description="Maltose/galactoside acetyltransferase" evidence="6">
    <location>
        <begin position="5"/>
        <end position="58"/>
    </location>
</feature>
<dbReference type="InterPro" id="IPR011004">
    <property type="entry name" value="Trimer_LpxA-like_sf"/>
</dbReference>
<protein>
    <recommendedName>
        <fullName evidence="5">Nodulation protein L</fullName>
    </recommendedName>
</protein>
<dbReference type="PANTHER" id="PTHR23416">
    <property type="entry name" value="SIALIC ACID SYNTHASE-RELATED"/>
    <property type="match status" value="1"/>
</dbReference>
<evidence type="ECO:0000259" key="6">
    <source>
        <dbReference type="SMART" id="SM01266"/>
    </source>
</evidence>
<dbReference type="FunFam" id="2.160.10.10:FF:000025">
    <property type="entry name" value="Hexapeptide-repeat containing-acetyltransferase"/>
    <property type="match status" value="1"/>
</dbReference>
<keyword evidence="2" id="KW-0808">Transferase</keyword>
<accession>A0A9D2DD72</accession>
<evidence type="ECO:0000256" key="4">
    <source>
        <dbReference type="ARBA" id="ARBA00055587"/>
    </source>
</evidence>
<evidence type="ECO:0000313" key="8">
    <source>
        <dbReference type="Proteomes" id="UP000824014"/>
    </source>
</evidence>
<dbReference type="AlphaFoldDB" id="A0A9D2DD72"/>
<evidence type="ECO:0000256" key="5">
    <source>
        <dbReference type="ARBA" id="ARBA00067695"/>
    </source>
</evidence>
<dbReference type="InterPro" id="IPR024688">
    <property type="entry name" value="Mac_dom"/>
</dbReference>
<dbReference type="InterPro" id="IPR001451">
    <property type="entry name" value="Hexapep"/>
</dbReference>
<name>A0A9D2DD72_9BACT</name>
<dbReference type="GO" id="GO:0005829">
    <property type="term" value="C:cytosol"/>
    <property type="evidence" value="ECO:0007669"/>
    <property type="project" value="TreeGrafter"/>
</dbReference>
<dbReference type="GO" id="GO:0008374">
    <property type="term" value="F:O-acyltransferase activity"/>
    <property type="evidence" value="ECO:0007669"/>
    <property type="project" value="TreeGrafter"/>
</dbReference>
<comment type="similarity">
    <text evidence="1">Belongs to the transferase hexapeptide repeat family.</text>
</comment>
<dbReference type="InterPro" id="IPR051159">
    <property type="entry name" value="Hexapeptide_acetyltransf"/>
</dbReference>
<dbReference type="Gene3D" id="2.160.10.10">
    <property type="entry name" value="Hexapeptide repeat proteins"/>
    <property type="match status" value="1"/>
</dbReference>
<reference evidence="7" key="1">
    <citation type="journal article" date="2021" name="PeerJ">
        <title>Extensive microbial diversity within the chicken gut microbiome revealed by metagenomics and culture.</title>
        <authorList>
            <person name="Gilroy R."/>
            <person name="Ravi A."/>
            <person name="Getino M."/>
            <person name="Pursley I."/>
            <person name="Horton D.L."/>
            <person name="Alikhan N.F."/>
            <person name="Baker D."/>
            <person name="Gharbi K."/>
            <person name="Hall N."/>
            <person name="Watson M."/>
            <person name="Adriaenssens E.M."/>
            <person name="Foster-Nyarko E."/>
            <person name="Jarju S."/>
            <person name="Secka A."/>
            <person name="Antonio M."/>
            <person name="Oren A."/>
            <person name="Chaudhuri R.R."/>
            <person name="La Ragione R."/>
            <person name="Hildebrand F."/>
            <person name="Pallen M.J."/>
        </authorList>
    </citation>
    <scope>NUCLEOTIDE SEQUENCE</scope>
    <source>
        <strain evidence="7">ChiHjej11B10-19426</strain>
    </source>
</reference>
<comment type="function">
    <text evidence="4">Acetyltransferase implicated in the O-acetylation of Nod factors.</text>
</comment>
<comment type="caution">
    <text evidence="7">The sequence shown here is derived from an EMBL/GenBank/DDBJ whole genome shotgun (WGS) entry which is preliminary data.</text>
</comment>
<dbReference type="PANTHER" id="PTHR23416:SF23">
    <property type="entry name" value="ACETYLTRANSFERASE C18B11.09C-RELATED"/>
    <property type="match status" value="1"/>
</dbReference>
<organism evidence="7 8">
    <name type="scientific">Candidatus Tidjanibacter faecipullorum</name>
    <dbReference type="NCBI Taxonomy" id="2838766"/>
    <lineage>
        <taxon>Bacteria</taxon>
        <taxon>Pseudomonadati</taxon>
        <taxon>Bacteroidota</taxon>
        <taxon>Bacteroidia</taxon>
        <taxon>Bacteroidales</taxon>
        <taxon>Rikenellaceae</taxon>
        <taxon>Tidjanibacter</taxon>
    </lineage>
</organism>
<sequence length="191" mass="21086">MKTEFEKMRSGELACFRDPEIQRSARHAKQLCARLQHFNHFDEGYRELIGELIPGIPATAVVCPPFRCDHGNGITLGEHVFINYNCTFLDGGGIRIGDHTLIGPDCHLYTPQHPMDYVARREPQEYSFPITIGADCWLGGNVTVCPGVTIGDRCIIAAGSVVTHDIPSDSLAAGNPAVVKKRLRTDRTPEE</sequence>
<reference evidence="7" key="2">
    <citation type="submission" date="2021-04" db="EMBL/GenBank/DDBJ databases">
        <authorList>
            <person name="Gilroy R."/>
        </authorList>
    </citation>
    <scope>NUCLEOTIDE SEQUENCE</scope>
    <source>
        <strain evidence="7">ChiHjej11B10-19426</strain>
    </source>
</reference>
<dbReference type="Proteomes" id="UP000824014">
    <property type="component" value="Unassembled WGS sequence"/>
</dbReference>
<dbReference type="Pfam" id="PF14602">
    <property type="entry name" value="Hexapep_2"/>
    <property type="match status" value="1"/>
</dbReference>
<dbReference type="SMART" id="SM01266">
    <property type="entry name" value="Mac"/>
    <property type="match status" value="1"/>
</dbReference>
<evidence type="ECO:0000256" key="2">
    <source>
        <dbReference type="ARBA" id="ARBA00022679"/>
    </source>
</evidence>